<sequence length="639" mass="71430">MGKTTIIDKIAYDWAVGSVALGHFTLLFVLQMSALNQTSDLVDSVFDQLLSDDTKVNKCDLEAFIKNNGSSVLILVDGLDEFRTTNLDQEKYGPILRMLNQKVCRECFVIVTTRPSQFAILKSNSLLTTSFIHVKLLGFSKKDIEKYARNVFTARRDMAEGLLDRIQSSNVLSDLARSPMLLLLMCIFWRENATLPDTLSRLFSEAIRHVFRTKMPELSEEAISEVVIAIGKVALEGLVSPEQRLSFQEGEFEKSTLDKAIQAGILTSQRVTKGLDTLQFTHKTLQEYCAAMYCQSLLSKGGGEFQTILAKIGHPWNFEYMLRFCCSDNQQCTRHILGMLHKKAIDPTVKELALNCYFESQSRDLLSVDFIESFFIESMMISEFSNYSLNSLVWFLKHVAEHTEPVGHLAKVRSITFIDCDLSSSSEILALGLTSMKNLRDLHSQGINLSDSAKDWAFQLGGIQFLEALRLGTRAASSHSVIPLKKLTLRYSNIDSPDLKYIVKSVSSMGNLVDCEFGRVPKVLRVQPFDNGIRLSISKFSLTGGDMADILRPFSNRSDLVSLILRDIDGLGGSADIWIPILQHLTHLKELRLTNCPLQSTDIEHLAAAVSQMFPVQSLSFEGNRSSRGSAKALAPSFK</sequence>
<keyword evidence="2" id="KW-0067">ATP-binding</keyword>
<reference evidence="4" key="1">
    <citation type="submission" date="2022-11" db="UniProtKB">
        <authorList>
            <consortium name="EnsemblMetazoa"/>
        </authorList>
    </citation>
    <scope>IDENTIFICATION</scope>
</reference>
<dbReference type="PANTHER" id="PTHR46312:SF2">
    <property type="entry name" value="NUCLEOTIDE-BINDING OLIGOMERIZATION DOMAIN-CONTAINING PROTEIN 2-LIKE"/>
    <property type="match status" value="1"/>
</dbReference>
<dbReference type="InterPro" id="IPR027417">
    <property type="entry name" value="P-loop_NTPase"/>
</dbReference>
<keyword evidence="5" id="KW-1185">Reference proteome</keyword>
<dbReference type="GeneID" id="119726031"/>
<dbReference type="AlphaFoldDB" id="A0A913ZP61"/>
<dbReference type="InterPro" id="IPR032675">
    <property type="entry name" value="LRR_dom_sf"/>
</dbReference>
<dbReference type="SUPFAM" id="SSF52047">
    <property type="entry name" value="RNI-like"/>
    <property type="match status" value="1"/>
</dbReference>
<feature type="domain" description="NACHT" evidence="3">
    <location>
        <begin position="1"/>
        <end position="154"/>
    </location>
</feature>
<dbReference type="Gene3D" id="3.80.10.10">
    <property type="entry name" value="Ribonuclease Inhibitor"/>
    <property type="match status" value="1"/>
</dbReference>
<protein>
    <recommendedName>
        <fullName evidence="3">NACHT domain-containing protein</fullName>
    </recommendedName>
</protein>
<dbReference type="GO" id="GO:0005524">
    <property type="term" value="F:ATP binding"/>
    <property type="evidence" value="ECO:0007669"/>
    <property type="project" value="UniProtKB-KW"/>
</dbReference>
<dbReference type="OrthoDB" id="120976at2759"/>
<dbReference type="EnsemblMetazoa" id="XM_038197650.1">
    <property type="protein sequence ID" value="XP_038053578.1"/>
    <property type="gene ID" value="LOC119726031"/>
</dbReference>
<evidence type="ECO:0000259" key="3">
    <source>
        <dbReference type="Pfam" id="PF05729"/>
    </source>
</evidence>
<dbReference type="InterPro" id="IPR007111">
    <property type="entry name" value="NACHT_NTPase"/>
</dbReference>
<organism evidence="4 5">
    <name type="scientific">Patiria miniata</name>
    <name type="common">Bat star</name>
    <name type="synonym">Asterina miniata</name>
    <dbReference type="NCBI Taxonomy" id="46514"/>
    <lineage>
        <taxon>Eukaryota</taxon>
        <taxon>Metazoa</taxon>
        <taxon>Echinodermata</taxon>
        <taxon>Eleutherozoa</taxon>
        <taxon>Asterozoa</taxon>
        <taxon>Asteroidea</taxon>
        <taxon>Valvatacea</taxon>
        <taxon>Valvatida</taxon>
        <taxon>Asterinidae</taxon>
        <taxon>Patiria</taxon>
    </lineage>
</organism>
<dbReference type="Proteomes" id="UP000887568">
    <property type="component" value="Unplaced"/>
</dbReference>
<dbReference type="Pfam" id="PF05729">
    <property type="entry name" value="NACHT"/>
    <property type="match status" value="1"/>
</dbReference>
<evidence type="ECO:0000313" key="4">
    <source>
        <dbReference type="EnsemblMetazoa" id="XP_038053578.1"/>
    </source>
</evidence>
<dbReference type="Gene3D" id="3.40.50.300">
    <property type="entry name" value="P-loop containing nucleotide triphosphate hydrolases"/>
    <property type="match status" value="1"/>
</dbReference>
<keyword evidence="1" id="KW-0547">Nucleotide-binding</keyword>
<evidence type="ECO:0000256" key="2">
    <source>
        <dbReference type="ARBA" id="ARBA00022840"/>
    </source>
</evidence>
<evidence type="ECO:0000256" key="1">
    <source>
        <dbReference type="ARBA" id="ARBA00022741"/>
    </source>
</evidence>
<dbReference type="RefSeq" id="XP_038053578.1">
    <property type="nucleotide sequence ID" value="XM_038197650.1"/>
</dbReference>
<evidence type="ECO:0000313" key="5">
    <source>
        <dbReference type="Proteomes" id="UP000887568"/>
    </source>
</evidence>
<dbReference type="OMA" id="LTSCHIN"/>
<dbReference type="PANTHER" id="PTHR46312">
    <property type="entry name" value="NACHT DOMAIN-CONTAINING PROTEIN"/>
    <property type="match status" value="1"/>
</dbReference>
<proteinExistence type="predicted"/>
<name>A0A913ZP61_PATMI</name>
<accession>A0A913ZP61</accession>